<dbReference type="Proteomes" id="UP001175211">
    <property type="component" value="Unassembled WGS sequence"/>
</dbReference>
<evidence type="ECO:0000313" key="3">
    <source>
        <dbReference type="Proteomes" id="UP001175211"/>
    </source>
</evidence>
<feature type="region of interest" description="Disordered" evidence="1">
    <location>
        <begin position="68"/>
        <end position="159"/>
    </location>
</feature>
<dbReference type="AlphaFoldDB" id="A0AA39TRL7"/>
<dbReference type="EMBL" id="JAUEPS010000002">
    <property type="protein sequence ID" value="KAK0468012.1"/>
    <property type="molecule type" value="Genomic_DNA"/>
</dbReference>
<comment type="caution">
    <text evidence="2">The sequence shown here is derived from an EMBL/GenBank/DDBJ whole genome shotgun (WGS) entry which is preliminary data.</text>
</comment>
<gene>
    <name evidence="2" type="ORF">EV420DRAFT_1473789</name>
</gene>
<organism evidence="2 3">
    <name type="scientific">Armillaria tabescens</name>
    <name type="common">Ringless honey mushroom</name>
    <name type="synonym">Agaricus tabescens</name>
    <dbReference type="NCBI Taxonomy" id="1929756"/>
    <lineage>
        <taxon>Eukaryota</taxon>
        <taxon>Fungi</taxon>
        <taxon>Dikarya</taxon>
        <taxon>Basidiomycota</taxon>
        <taxon>Agaricomycotina</taxon>
        <taxon>Agaricomycetes</taxon>
        <taxon>Agaricomycetidae</taxon>
        <taxon>Agaricales</taxon>
        <taxon>Marasmiineae</taxon>
        <taxon>Physalacriaceae</taxon>
        <taxon>Desarmillaria</taxon>
    </lineage>
</organism>
<sequence>MHSPRTLTFTVLTDTTAVHGCPSPSSVLFNDAAWCCADRIFAAVMGAGYEGSLRYQYHQKIQRRGCCGDFPVPPSTESSSGSGTTIRKLPVPPTSAADSTSNGAKPRTLPTPPPSPTANPKSEPEVRRLPTPPPPPLAMNPGSFTQPVRPLPLASFPTTPSVTMQYTHVGFADKSCRTRR</sequence>
<evidence type="ECO:0000256" key="1">
    <source>
        <dbReference type="SAM" id="MobiDB-lite"/>
    </source>
</evidence>
<reference evidence="2" key="1">
    <citation type="submission" date="2023-06" db="EMBL/GenBank/DDBJ databases">
        <authorList>
            <consortium name="Lawrence Berkeley National Laboratory"/>
            <person name="Ahrendt S."/>
            <person name="Sahu N."/>
            <person name="Indic B."/>
            <person name="Wong-Bajracharya J."/>
            <person name="Merenyi Z."/>
            <person name="Ke H.-M."/>
            <person name="Monk M."/>
            <person name="Kocsube S."/>
            <person name="Drula E."/>
            <person name="Lipzen A."/>
            <person name="Balint B."/>
            <person name="Henrissat B."/>
            <person name="Andreopoulos B."/>
            <person name="Martin F.M."/>
            <person name="Harder C.B."/>
            <person name="Rigling D."/>
            <person name="Ford K.L."/>
            <person name="Foster G.D."/>
            <person name="Pangilinan J."/>
            <person name="Papanicolaou A."/>
            <person name="Barry K."/>
            <person name="LaButti K."/>
            <person name="Viragh M."/>
            <person name="Koriabine M."/>
            <person name="Yan M."/>
            <person name="Riley R."/>
            <person name="Champramary S."/>
            <person name="Plett K.L."/>
            <person name="Tsai I.J."/>
            <person name="Slot J."/>
            <person name="Sipos G."/>
            <person name="Plett J."/>
            <person name="Nagy L.G."/>
            <person name="Grigoriev I.V."/>
        </authorList>
    </citation>
    <scope>NUCLEOTIDE SEQUENCE</scope>
    <source>
        <strain evidence="2">CCBAS 213</strain>
    </source>
</reference>
<proteinExistence type="predicted"/>
<accession>A0AA39TRL7</accession>
<evidence type="ECO:0000313" key="2">
    <source>
        <dbReference type="EMBL" id="KAK0468012.1"/>
    </source>
</evidence>
<dbReference type="RefSeq" id="XP_060338287.1">
    <property type="nucleotide sequence ID" value="XM_060469171.1"/>
</dbReference>
<feature type="compositionally biased region" description="Low complexity" evidence="1">
    <location>
        <begin position="75"/>
        <end position="85"/>
    </location>
</feature>
<dbReference type="GeneID" id="85352719"/>
<protein>
    <submittedName>
        <fullName evidence="2">Uncharacterized protein</fullName>
    </submittedName>
</protein>
<keyword evidence="3" id="KW-1185">Reference proteome</keyword>
<name>A0AA39TRL7_ARMTA</name>